<evidence type="ECO:0000313" key="2">
    <source>
        <dbReference type="EMBL" id="OMP07189.1"/>
    </source>
</evidence>
<comment type="caution">
    <text evidence="2">The sequence shown here is derived from an EMBL/GenBank/DDBJ whole genome shotgun (WGS) entry which is preliminary data.</text>
</comment>
<dbReference type="AlphaFoldDB" id="A0A1R3KJF5"/>
<keyword evidence="3" id="KW-1185">Reference proteome</keyword>
<organism evidence="2 3">
    <name type="scientific">Corchorus olitorius</name>
    <dbReference type="NCBI Taxonomy" id="93759"/>
    <lineage>
        <taxon>Eukaryota</taxon>
        <taxon>Viridiplantae</taxon>
        <taxon>Streptophyta</taxon>
        <taxon>Embryophyta</taxon>
        <taxon>Tracheophyta</taxon>
        <taxon>Spermatophyta</taxon>
        <taxon>Magnoliopsida</taxon>
        <taxon>eudicotyledons</taxon>
        <taxon>Gunneridae</taxon>
        <taxon>Pentapetalae</taxon>
        <taxon>rosids</taxon>
        <taxon>malvids</taxon>
        <taxon>Malvales</taxon>
        <taxon>Malvaceae</taxon>
        <taxon>Grewioideae</taxon>
        <taxon>Apeibeae</taxon>
        <taxon>Corchorus</taxon>
    </lineage>
</organism>
<dbReference type="EMBL" id="AWUE01013361">
    <property type="protein sequence ID" value="OMP07189.1"/>
    <property type="molecule type" value="Genomic_DNA"/>
</dbReference>
<accession>A0A1R3KJF5</accession>
<evidence type="ECO:0000313" key="3">
    <source>
        <dbReference type="Proteomes" id="UP000187203"/>
    </source>
</evidence>
<gene>
    <name evidence="2" type="ORF">COLO4_07556</name>
</gene>
<feature type="domain" description="Zinc knuckle CX2CX4HX4C" evidence="1">
    <location>
        <begin position="47"/>
        <end position="79"/>
    </location>
</feature>
<evidence type="ECO:0000259" key="1">
    <source>
        <dbReference type="Pfam" id="PF14392"/>
    </source>
</evidence>
<sequence>MPNAEKIGSLIEVEDPNLLVGTGKGHLRIRVALPISDSLVDVFWVPKGNGDRIWAVIRYERLLDFCFNFGQLGHVQKFCGAEISGLPRFGAQMRALLPRWVNSARGSEKHWSGENSIGLSRSDGFALGRVQGSMLKDDIQGTSWKDRLEEREARDRSLSRGISDSHSLHFAAEKNIYVKDSSGGLKLVKDTENFLRMGNFDKGDNKEHGTYELESHVVESPLVGVQIAKNNTDISEGGNYWALVEYDGKGSQSLAIVNSKLFADLRKLKTRKEVLSSSRGGKGSGKCGKRAARGSRRVWSRKSKKVEIREFSNDNLFDVPVKINCSLEAE</sequence>
<dbReference type="InterPro" id="IPR025836">
    <property type="entry name" value="Zn_knuckle_CX2CX4HX4C"/>
</dbReference>
<dbReference type="Pfam" id="PF14392">
    <property type="entry name" value="zf-CCHC_4"/>
    <property type="match status" value="1"/>
</dbReference>
<name>A0A1R3KJF5_9ROSI</name>
<dbReference type="OrthoDB" id="1707487at2759"/>
<dbReference type="Proteomes" id="UP000187203">
    <property type="component" value="Unassembled WGS sequence"/>
</dbReference>
<reference evidence="3" key="1">
    <citation type="submission" date="2013-09" db="EMBL/GenBank/DDBJ databases">
        <title>Corchorus olitorius genome sequencing.</title>
        <authorList>
            <person name="Alam M."/>
            <person name="Haque M.S."/>
            <person name="Islam M.S."/>
            <person name="Emdad E.M."/>
            <person name="Islam M.M."/>
            <person name="Ahmed B."/>
            <person name="Halim A."/>
            <person name="Hossen Q.M.M."/>
            <person name="Hossain M.Z."/>
            <person name="Ahmed R."/>
            <person name="Khan M.M."/>
            <person name="Islam R."/>
            <person name="Rashid M.M."/>
            <person name="Khan S.A."/>
            <person name="Rahman M.S."/>
            <person name="Alam M."/>
            <person name="Yahiya A.S."/>
            <person name="Khan M.S."/>
            <person name="Azam M.S."/>
            <person name="Haque T."/>
            <person name="Lashkar M.Z.H."/>
            <person name="Akhand A.I."/>
            <person name="Morshed G."/>
            <person name="Roy S."/>
            <person name="Uddin K.S."/>
            <person name="Rabeya T."/>
            <person name="Hossain A.S."/>
            <person name="Chowdhury A."/>
            <person name="Snigdha A.R."/>
            <person name="Mortoza M.S."/>
            <person name="Matin S.A."/>
            <person name="Hoque S.M.E."/>
            <person name="Islam M.K."/>
            <person name="Roy D.K."/>
            <person name="Haider R."/>
            <person name="Moosa M.M."/>
            <person name="Elias S.M."/>
            <person name="Hasan A.M."/>
            <person name="Jahan S."/>
            <person name="Shafiuddin M."/>
            <person name="Mahmood N."/>
            <person name="Shommy N.S."/>
        </authorList>
    </citation>
    <scope>NUCLEOTIDE SEQUENCE [LARGE SCALE GENOMIC DNA]</scope>
    <source>
        <strain evidence="3">cv. O-4</strain>
    </source>
</reference>
<protein>
    <submittedName>
        <fullName evidence="2">Zinc knuckle CX2CX4HX4C</fullName>
    </submittedName>
</protein>
<proteinExistence type="predicted"/>